<evidence type="ECO:0000256" key="2">
    <source>
        <dbReference type="SAM" id="MobiDB-lite"/>
    </source>
</evidence>
<feature type="region of interest" description="Disordered" evidence="2">
    <location>
        <begin position="22"/>
        <end position="71"/>
    </location>
</feature>
<reference evidence="3" key="1">
    <citation type="journal article" date="2011" name="Plant Physiol.">
        <title>Comprehensive sequence analysis of 24,783 barley full-length cDNAs derived from 12 clone libraries.</title>
        <authorList>
            <person name="Matsumoto T."/>
            <person name="Tanaka T."/>
            <person name="Sakai H."/>
            <person name="Amano N."/>
            <person name="Kanamori H."/>
            <person name="Kurita K."/>
            <person name="Kikuta A."/>
            <person name="Kamiya K."/>
            <person name="Yamamoto M."/>
            <person name="Ikawa H."/>
            <person name="Fujii N."/>
            <person name="Hori K."/>
            <person name="Itoh T."/>
            <person name="Sato K."/>
        </authorList>
    </citation>
    <scope>NUCLEOTIDE SEQUENCE</scope>
    <source>
        <tissue evidence="3">Leaf</tissue>
    </source>
</reference>
<dbReference type="AlphaFoldDB" id="F2CTF7"/>
<dbReference type="InterPro" id="IPR050154">
    <property type="entry name" value="UbiB_kinase"/>
</dbReference>
<dbReference type="PANTHER" id="PTHR10566">
    <property type="entry name" value="CHAPERONE-ACTIVITY OF BC1 COMPLEX CABC1 -RELATED"/>
    <property type="match status" value="1"/>
</dbReference>
<comment type="similarity">
    <text evidence="1">Belongs to the protein kinase superfamily. ADCK protein kinase family.</text>
</comment>
<proteinExistence type="evidence at transcript level"/>
<protein>
    <submittedName>
        <fullName evidence="3">Predicted protein</fullName>
    </submittedName>
</protein>
<dbReference type="PANTHER" id="PTHR10566:SF120">
    <property type="entry name" value="PROTEIN ACTIVITY OF BC1 COMPLEX KINASE 3, CHLOROPLASTIC"/>
    <property type="match status" value="1"/>
</dbReference>
<evidence type="ECO:0000256" key="1">
    <source>
        <dbReference type="ARBA" id="ARBA00009670"/>
    </source>
</evidence>
<feature type="compositionally biased region" description="Basic residues" evidence="2">
    <location>
        <begin position="22"/>
        <end position="31"/>
    </location>
</feature>
<name>F2CTF7_HORVV</name>
<sequence>MAASTSATAAVSFSLPSYPRRGLRRLRRRPSLRAASTAAPPSPDLSIQLSPRPSPRSSPPVVPSLARDRADDLQAESRAMTRAAAATVYTPELLASRYGSQPFQVALRAAEVLSKLGAFGLTLLLDQQRGESSSSAKRRARAVELRTILTRLGPTFVKIGQGLSTRPDLCPTEYLEELSELQVDLLSCQCLVLMIRNYCCENTE</sequence>
<accession>F2CTF7</accession>
<evidence type="ECO:0000313" key="3">
    <source>
        <dbReference type="EMBL" id="BAJ86128.1"/>
    </source>
</evidence>
<organism evidence="3">
    <name type="scientific">Hordeum vulgare subsp. vulgare</name>
    <name type="common">Domesticated barley</name>
    <dbReference type="NCBI Taxonomy" id="112509"/>
    <lineage>
        <taxon>Eukaryota</taxon>
        <taxon>Viridiplantae</taxon>
        <taxon>Streptophyta</taxon>
        <taxon>Embryophyta</taxon>
        <taxon>Tracheophyta</taxon>
        <taxon>Spermatophyta</taxon>
        <taxon>Magnoliopsida</taxon>
        <taxon>Liliopsida</taxon>
        <taxon>Poales</taxon>
        <taxon>Poaceae</taxon>
        <taxon>BOP clade</taxon>
        <taxon>Pooideae</taxon>
        <taxon>Triticodae</taxon>
        <taxon>Triticeae</taxon>
        <taxon>Hordeinae</taxon>
        <taxon>Hordeum</taxon>
    </lineage>
</organism>
<dbReference type="EMBL" id="AK354909">
    <property type="protein sequence ID" value="BAJ86128.1"/>
    <property type="molecule type" value="mRNA"/>
</dbReference>
<feature type="compositionally biased region" description="Pro residues" evidence="2">
    <location>
        <begin position="52"/>
        <end position="62"/>
    </location>
</feature>